<evidence type="ECO:0000256" key="6">
    <source>
        <dbReference type="ARBA" id="ARBA00023125"/>
    </source>
</evidence>
<evidence type="ECO:0000256" key="2">
    <source>
        <dbReference type="ARBA" id="ARBA00011044"/>
    </source>
</evidence>
<comment type="similarity">
    <text evidence="1">In the C-terminal section; belongs to the transposase 35 family.</text>
</comment>
<keyword evidence="6" id="KW-0238">DNA-binding</keyword>
<comment type="similarity">
    <text evidence="2">In the N-terminal section; belongs to the transposase 2 family.</text>
</comment>
<dbReference type="Pfam" id="PF07282">
    <property type="entry name" value="Cas12f1-like_TNB"/>
    <property type="match status" value="1"/>
</dbReference>
<evidence type="ECO:0000259" key="9">
    <source>
        <dbReference type="Pfam" id="PF07282"/>
    </source>
</evidence>
<dbReference type="eggNOG" id="COG0675">
    <property type="taxonomic scope" value="Bacteria"/>
</dbReference>
<protein>
    <submittedName>
        <fullName evidence="11">Transposase IS605</fullName>
    </submittedName>
</protein>
<dbReference type="InterPro" id="IPR053522">
    <property type="entry name" value="RNA-guided_endonuclease_TnpB"/>
</dbReference>
<dbReference type="Pfam" id="PF01385">
    <property type="entry name" value="OrfB_IS605"/>
    <property type="match status" value="1"/>
</dbReference>
<dbReference type="RefSeq" id="WP_026800743.1">
    <property type="nucleotide sequence ID" value="NZ_AULI01000009.1"/>
</dbReference>
<evidence type="ECO:0000259" key="8">
    <source>
        <dbReference type="Pfam" id="PF01385"/>
    </source>
</evidence>
<accession>A0A0A5I6U2</accession>
<evidence type="ECO:0000256" key="5">
    <source>
        <dbReference type="ARBA" id="ARBA00022833"/>
    </source>
</evidence>
<dbReference type="InterPro" id="IPR001959">
    <property type="entry name" value="Transposase"/>
</dbReference>
<comment type="caution">
    <text evidence="11">The sequence shown here is derived from an EMBL/GenBank/DDBJ whole genome shotgun (WGS) entry which is preliminary data.</text>
</comment>
<feature type="domain" description="Probable transposase IS891/IS1136/IS1341" evidence="8">
    <location>
        <begin position="182"/>
        <end position="295"/>
    </location>
</feature>
<keyword evidence="4" id="KW-0479">Metal-binding</keyword>
<dbReference type="NCBIfam" id="NF040570">
    <property type="entry name" value="guided_TnpB"/>
    <property type="match status" value="1"/>
</dbReference>
<keyword evidence="12" id="KW-1185">Reference proteome</keyword>
<dbReference type="PANTHER" id="PTHR30405:SF25">
    <property type="entry name" value="RNA-GUIDED DNA ENDONUCLEASE INSQ-RELATED"/>
    <property type="match status" value="1"/>
</dbReference>
<evidence type="ECO:0000313" key="11">
    <source>
        <dbReference type="EMBL" id="KGX91537.1"/>
    </source>
</evidence>
<evidence type="ECO:0000256" key="3">
    <source>
        <dbReference type="ARBA" id="ARBA00022578"/>
    </source>
</evidence>
<keyword evidence="7" id="KW-0233">DNA recombination</keyword>
<evidence type="ECO:0000259" key="10">
    <source>
        <dbReference type="Pfam" id="PF12323"/>
    </source>
</evidence>
<reference evidence="11 12" key="1">
    <citation type="submission" date="2013-08" db="EMBL/GenBank/DDBJ databases">
        <authorList>
            <person name="Huang J."/>
            <person name="Wang G."/>
        </authorList>
    </citation>
    <scope>NUCLEOTIDE SEQUENCE [LARGE SCALE GENOMIC DNA]</scope>
    <source>
        <strain evidence="11 12">JSM 076056</strain>
    </source>
</reference>
<dbReference type="GO" id="GO:0006310">
    <property type="term" value="P:DNA recombination"/>
    <property type="evidence" value="ECO:0007669"/>
    <property type="project" value="UniProtKB-KW"/>
</dbReference>
<evidence type="ECO:0000256" key="4">
    <source>
        <dbReference type="ARBA" id="ARBA00022723"/>
    </source>
</evidence>
<keyword evidence="5" id="KW-0862">Zinc</keyword>
<evidence type="ECO:0000256" key="1">
    <source>
        <dbReference type="ARBA" id="ARBA00008761"/>
    </source>
</evidence>
<dbReference type="GO" id="GO:0003677">
    <property type="term" value="F:DNA binding"/>
    <property type="evidence" value="ECO:0007669"/>
    <property type="project" value="UniProtKB-KW"/>
</dbReference>
<proteinExistence type="inferred from homology"/>
<feature type="domain" description="Transposase putative helix-turn-helix" evidence="10">
    <location>
        <begin position="1"/>
        <end position="40"/>
    </location>
</feature>
<sequence>MLVKKAYKFRLYPNQKQIELINKTIGCSRFVYNYFVGKQKVKDAYWHIVNDMVQNGQLTQNHWKGEFFNKNQSIKLIRELKKHYPFLKEVDSIALQKSVEIVNDSYTRYYKKQNKEPRFKSKKNPVQSYTTKCVNGNISVLDKHIKLPKLGLVRFAKSREVEGRIMNATIRRNPSGKYFISILVETEIQQFKKTDSAVGIDVGLKDFATLSDGTVYANPKFFRTLEEKLAKAQRILSRRQIGSSNWNKQKVKVARLHEKMVNARKDMLDKISTAIVKNHDIIGIEDLSIKNMLKNHNLAKAISEVSWSQFRTMLEYKAKWYGKQVVTVAKNFPSSQLCSTCGHKNKDVKSLALREWVCPTCKTHHQRDINASLNLRNEALRLTAGAAGIA</sequence>
<dbReference type="STRING" id="1385510.GCA_000425205_02406"/>
<dbReference type="GO" id="GO:0032196">
    <property type="term" value="P:transposition"/>
    <property type="evidence" value="ECO:0007669"/>
    <property type="project" value="UniProtKB-KW"/>
</dbReference>
<dbReference type="OrthoDB" id="56768at2"/>
<organism evidence="11 12">
    <name type="scientific">Pontibacillus halophilus JSM 076056 = DSM 19796</name>
    <dbReference type="NCBI Taxonomy" id="1385510"/>
    <lineage>
        <taxon>Bacteria</taxon>
        <taxon>Bacillati</taxon>
        <taxon>Bacillota</taxon>
        <taxon>Bacilli</taxon>
        <taxon>Bacillales</taxon>
        <taxon>Bacillaceae</taxon>
        <taxon>Pontibacillus</taxon>
    </lineage>
</organism>
<dbReference type="InterPro" id="IPR051399">
    <property type="entry name" value="RNA-guided_DNA_endo/Transpos"/>
</dbReference>
<dbReference type="Pfam" id="PF12323">
    <property type="entry name" value="HTH_OrfB_IS605"/>
    <property type="match status" value="1"/>
</dbReference>
<dbReference type="InterPro" id="IPR010095">
    <property type="entry name" value="Cas12f1-like_TNB"/>
</dbReference>
<feature type="domain" description="Cas12f1-like TNB" evidence="9">
    <location>
        <begin position="307"/>
        <end position="375"/>
    </location>
</feature>
<name>A0A0A5I6U2_9BACI</name>
<evidence type="ECO:0000256" key="7">
    <source>
        <dbReference type="ARBA" id="ARBA00023172"/>
    </source>
</evidence>
<dbReference type="NCBIfam" id="NF038281">
    <property type="entry name" value="IS200_TnpB"/>
    <property type="match status" value="1"/>
</dbReference>
<dbReference type="Proteomes" id="UP000030528">
    <property type="component" value="Unassembled WGS sequence"/>
</dbReference>
<gene>
    <name evidence="11" type="ORF">N781_03325</name>
</gene>
<dbReference type="GO" id="GO:0046872">
    <property type="term" value="F:metal ion binding"/>
    <property type="evidence" value="ECO:0007669"/>
    <property type="project" value="UniProtKB-KW"/>
</dbReference>
<keyword evidence="3" id="KW-0815">Transposition</keyword>
<dbReference type="PANTHER" id="PTHR30405">
    <property type="entry name" value="TRANSPOSASE"/>
    <property type="match status" value="1"/>
</dbReference>
<dbReference type="InterPro" id="IPR021027">
    <property type="entry name" value="Transposase_put_HTH"/>
</dbReference>
<dbReference type="AlphaFoldDB" id="A0A0A5I6U2"/>
<evidence type="ECO:0000313" key="12">
    <source>
        <dbReference type="Proteomes" id="UP000030528"/>
    </source>
</evidence>
<dbReference type="EMBL" id="AVPE01000009">
    <property type="protein sequence ID" value="KGX91537.1"/>
    <property type="molecule type" value="Genomic_DNA"/>
</dbReference>
<dbReference type="NCBIfam" id="TIGR01766">
    <property type="entry name" value="IS200/IS605 family accessory protein TnpB-like domain"/>
    <property type="match status" value="1"/>
</dbReference>